<organism evidence="2 3">
    <name type="scientific">Chengkuizengella axinellae</name>
    <dbReference type="NCBI Taxonomy" id="3064388"/>
    <lineage>
        <taxon>Bacteria</taxon>
        <taxon>Bacillati</taxon>
        <taxon>Bacillota</taxon>
        <taxon>Bacilli</taxon>
        <taxon>Bacillales</taxon>
        <taxon>Paenibacillaceae</taxon>
        <taxon>Chengkuizengella</taxon>
    </lineage>
</organism>
<evidence type="ECO:0000313" key="3">
    <source>
        <dbReference type="Proteomes" id="UP001231941"/>
    </source>
</evidence>
<accession>A0ABT9J515</accession>
<dbReference type="InterPro" id="IPR018656">
    <property type="entry name" value="DUF2087"/>
</dbReference>
<feature type="domain" description="DUF2087" evidence="1">
    <location>
        <begin position="24"/>
        <end position="87"/>
    </location>
</feature>
<dbReference type="Proteomes" id="UP001231941">
    <property type="component" value="Unassembled WGS sequence"/>
</dbReference>
<gene>
    <name evidence="2" type="ORF">Q5Y73_21720</name>
</gene>
<dbReference type="EMBL" id="JAVAMP010000018">
    <property type="protein sequence ID" value="MDP5276716.1"/>
    <property type="molecule type" value="Genomic_DNA"/>
</dbReference>
<reference evidence="2 3" key="1">
    <citation type="submission" date="2023-08" db="EMBL/GenBank/DDBJ databases">
        <authorList>
            <person name="Park J.-S."/>
        </authorList>
    </citation>
    <scope>NUCLEOTIDE SEQUENCE [LARGE SCALE GENOMIC DNA]</scope>
    <source>
        <strain evidence="2 3">2205SS18-9</strain>
    </source>
</reference>
<proteinExistence type="predicted"/>
<sequence>MNIDEEVKFKTHVLNNFIDSNGKVKNIPSKKKKKLVVLEYLVEKLHSRKEYSELEINEYIKQFHEDFATIRREFIINGFMDRNSGIYVVNPDEEWTKWQAL</sequence>
<evidence type="ECO:0000259" key="1">
    <source>
        <dbReference type="Pfam" id="PF09860"/>
    </source>
</evidence>
<name>A0ABT9J515_9BACL</name>
<comment type="caution">
    <text evidence="2">The sequence shown here is derived from an EMBL/GenBank/DDBJ whole genome shotgun (WGS) entry which is preliminary data.</text>
</comment>
<dbReference type="Pfam" id="PF09860">
    <property type="entry name" value="DUF2087"/>
    <property type="match status" value="1"/>
</dbReference>
<dbReference type="RefSeq" id="WP_305994024.1">
    <property type="nucleotide sequence ID" value="NZ_JAVAMP010000018.1"/>
</dbReference>
<keyword evidence="3" id="KW-1185">Reference proteome</keyword>
<protein>
    <submittedName>
        <fullName evidence="2">DUF2087 domain-containing protein</fullName>
    </submittedName>
</protein>
<evidence type="ECO:0000313" key="2">
    <source>
        <dbReference type="EMBL" id="MDP5276716.1"/>
    </source>
</evidence>